<keyword evidence="1" id="KW-0802">TPR repeat</keyword>
<evidence type="ECO:0000313" key="4">
    <source>
        <dbReference type="Proteomes" id="UP001379235"/>
    </source>
</evidence>
<accession>A0ABU8S7Y8</accession>
<feature type="signal peptide" evidence="2">
    <location>
        <begin position="1"/>
        <end position="24"/>
    </location>
</feature>
<dbReference type="Gene3D" id="1.25.40.10">
    <property type="entry name" value="Tetratricopeptide repeat domain"/>
    <property type="match status" value="1"/>
</dbReference>
<dbReference type="InterPro" id="IPR011990">
    <property type="entry name" value="TPR-like_helical_dom_sf"/>
</dbReference>
<keyword evidence="2" id="KW-0732">Signal</keyword>
<feature type="repeat" description="TPR" evidence="1">
    <location>
        <begin position="33"/>
        <end position="66"/>
    </location>
</feature>
<protein>
    <submittedName>
        <fullName evidence="3">Tetratricopeptide repeat protein</fullName>
    </submittedName>
</protein>
<dbReference type="RefSeq" id="WP_339966260.1">
    <property type="nucleotide sequence ID" value="NZ_JBBHJY010000003.1"/>
</dbReference>
<dbReference type="Pfam" id="PF13432">
    <property type="entry name" value="TPR_16"/>
    <property type="match status" value="1"/>
</dbReference>
<dbReference type="EMBL" id="JBBHJY010000003">
    <property type="protein sequence ID" value="MEJ6009935.1"/>
    <property type="molecule type" value="Genomic_DNA"/>
</dbReference>
<reference evidence="3 4" key="1">
    <citation type="submission" date="2024-03" db="EMBL/GenBank/DDBJ databases">
        <authorList>
            <person name="Jo J.-H."/>
        </authorList>
    </citation>
    <scope>NUCLEOTIDE SEQUENCE [LARGE SCALE GENOMIC DNA]</scope>
    <source>
        <strain evidence="3 4">AS3R-12</strain>
    </source>
</reference>
<dbReference type="InterPro" id="IPR019734">
    <property type="entry name" value="TPR_rpt"/>
</dbReference>
<name>A0ABU8S7Y8_9SPHN</name>
<dbReference type="Proteomes" id="UP001379235">
    <property type="component" value="Unassembled WGS sequence"/>
</dbReference>
<dbReference type="PROSITE" id="PS50005">
    <property type="entry name" value="TPR"/>
    <property type="match status" value="1"/>
</dbReference>
<feature type="chain" id="PRO_5045962977" evidence="2">
    <location>
        <begin position="25"/>
        <end position="168"/>
    </location>
</feature>
<evidence type="ECO:0000256" key="1">
    <source>
        <dbReference type="PROSITE-ProRule" id="PRU00339"/>
    </source>
</evidence>
<proteinExistence type="predicted"/>
<comment type="caution">
    <text evidence="3">The sequence shown here is derived from an EMBL/GenBank/DDBJ whole genome shotgun (WGS) entry which is preliminary data.</text>
</comment>
<keyword evidence="4" id="KW-1185">Reference proteome</keyword>
<dbReference type="SMART" id="SM00028">
    <property type="entry name" value="TPR"/>
    <property type="match status" value="2"/>
</dbReference>
<gene>
    <name evidence="3" type="ORF">WG900_08380</name>
</gene>
<dbReference type="SUPFAM" id="SSF48452">
    <property type="entry name" value="TPR-like"/>
    <property type="match status" value="1"/>
</dbReference>
<evidence type="ECO:0000313" key="3">
    <source>
        <dbReference type="EMBL" id="MEJ6009935.1"/>
    </source>
</evidence>
<evidence type="ECO:0000256" key="2">
    <source>
        <dbReference type="SAM" id="SignalP"/>
    </source>
</evidence>
<organism evidence="3 4">
    <name type="scientific">Novosphingobium aquae</name>
    <dbReference type="NCBI Taxonomy" id="3133435"/>
    <lineage>
        <taxon>Bacteria</taxon>
        <taxon>Pseudomonadati</taxon>
        <taxon>Pseudomonadota</taxon>
        <taxon>Alphaproteobacteria</taxon>
        <taxon>Sphingomonadales</taxon>
        <taxon>Sphingomonadaceae</taxon>
        <taxon>Novosphingobium</taxon>
    </lineage>
</organism>
<sequence>MRYTPAALALSLALALSSSVLYSAAPMVLEPRAAALQSEGKSALAAGNIDAAIDAFEAALTVQPGSVLLTLDLAEATRRQGLQGKALHYYRKALVSDPQNLDAIAGEGTALVEKGAVEKARRNLTRLQGLCGKDCSQVQSLSAAIAKGPSPRVLTAEAVKPSPTVSEN</sequence>